<protein>
    <recommendedName>
        <fullName evidence="4">Large ribosomal subunit protein bL21</fullName>
    </recommendedName>
</protein>
<proteinExistence type="inferred from homology"/>
<dbReference type="NCBIfam" id="NF008916">
    <property type="entry name" value="PRK12278.1-4"/>
    <property type="match status" value="1"/>
</dbReference>
<dbReference type="RefSeq" id="WP_376801874.1">
    <property type="nucleotide sequence ID" value="NZ_DBNB01000003.1"/>
</dbReference>
<gene>
    <name evidence="4" type="primary">rplU</name>
    <name evidence="6" type="ORF">A4S15_12690</name>
</gene>
<dbReference type="AlphaFoldDB" id="A0A1W9HV20"/>
<evidence type="ECO:0000313" key="6">
    <source>
        <dbReference type="EMBL" id="OQW51071.1"/>
    </source>
</evidence>
<dbReference type="InterPro" id="IPR028909">
    <property type="entry name" value="bL21-like"/>
</dbReference>
<accession>A0A1W9HV20</accession>
<dbReference type="InterPro" id="IPR001787">
    <property type="entry name" value="Ribosomal_bL21"/>
</dbReference>
<dbReference type="STRING" id="1827387.A4S15_12690"/>
<dbReference type="Proteomes" id="UP000192872">
    <property type="component" value="Unassembled WGS sequence"/>
</dbReference>
<dbReference type="SUPFAM" id="SSF141091">
    <property type="entry name" value="L21p-like"/>
    <property type="match status" value="1"/>
</dbReference>
<comment type="similarity">
    <text evidence="1 4 5">Belongs to the bacterial ribosomal protein bL21 family.</text>
</comment>
<dbReference type="GO" id="GO:0003735">
    <property type="term" value="F:structural constituent of ribosome"/>
    <property type="evidence" value="ECO:0007669"/>
    <property type="project" value="InterPro"/>
</dbReference>
<dbReference type="GO" id="GO:0019843">
    <property type="term" value="F:rRNA binding"/>
    <property type="evidence" value="ECO:0007669"/>
    <property type="project" value="UniProtKB-UniRule"/>
</dbReference>
<evidence type="ECO:0000256" key="5">
    <source>
        <dbReference type="RuleBase" id="RU000562"/>
    </source>
</evidence>
<evidence type="ECO:0000256" key="1">
    <source>
        <dbReference type="ARBA" id="ARBA00008563"/>
    </source>
</evidence>
<dbReference type="Pfam" id="PF00829">
    <property type="entry name" value="Ribosomal_L21p"/>
    <property type="match status" value="1"/>
</dbReference>
<reference evidence="6 7" key="1">
    <citation type="journal article" date="2017" name="Water Res.">
        <title>Comammox in drinking water systems.</title>
        <authorList>
            <person name="Wang Y."/>
            <person name="Ma L."/>
            <person name="Mao Y."/>
            <person name="Jiang X."/>
            <person name="Xia Y."/>
            <person name="Yu K."/>
            <person name="Li B."/>
            <person name="Zhang T."/>
        </authorList>
    </citation>
    <scope>NUCLEOTIDE SEQUENCE [LARGE SCALE GENOMIC DNA]</scope>
    <source>
        <strain evidence="6">SG_bin8</strain>
    </source>
</reference>
<sequence>MFAVIKTGGKQYKVAAEDVITIERLPGEAGETIIFNDVLLVQDGAGLQVGAPMVSGASVAGMLVEQARGPKVIAFKKRRRQNSRRKRGHRQDLSIVKITDILLGGAKPSVKAKAAKPEAAPMPAPAAGTAGAAGHNLSLISGIGPTIEKKLIAAGITSWSQIAAWGPDELAKFDKELALRGRATREEWVEQAKELLAGKPPRAKVDQAELATDSKNK</sequence>
<comment type="function">
    <text evidence="4 5">This protein binds to 23S rRNA in the presence of protein L20.</text>
</comment>
<evidence type="ECO:0000256" key="4">
    <source>
        <dbReference type="HAMAP-Rule" id="MF_01363"/>
    </source>
</evidence>
<dbReference type="InterPro" id="IPR036164">
    <property type="entry name" value="bL21-like_sf"/>
</dbReference>
<dbReference type="GO" id="GO:1990904">
    <property type="term" value="C:ribonucleoprotein complex"/>
    <property type="evidence" value="ECO:0007669"/>
    <property type="project" value="UniProtKB-KW"/>
</dbReference>
<keyword evidence="4 5" id="KW-0694">RNA-binding</keyword>
<dbReference type="NCBIfam" id="TIGR00061">
    <property type="entry name" value="L21"/>
    <property type="match status" value="1"/>
</dbReference>
<keyword evidence="3 4" id="KW-0687">Ribonucleoprotein</keyword>
<evidence type="ECO:0000256" key="2">
    <source>
        <dbReference type="ARBA" id="ARBA00022980"/>
    </source>
</evidence>
<evidence type="ECO:0000256" key="3">
    <source>
        <dbReference type="ARBA" id="ARBA00023274"/>
    </source>
</evidence>
<keyword evidence="4 5" id="KW-0699">rRNA-binding</keyword>
<comment type="caution">
    <text evidence="6">The sequence shown here is derived from an EMBL/GenBank/DDBJ whole genome shotgun (WGS) entry which is preliminary data.</text>
</comment>
<dbReference type="Gene3D" id="1.10.150.20">
    <property type="entry name" value="5' to 3' exonuclease, C-terminal subdomain"/>
    <property type="match status" value="1"/>
</dbReference>
<dbReference type="GO" id="GO:0005737">
    <property type="term" value="C:cytoplasm"/>
    <property type="evidence" value="ECO:0007669"/>
    <property type="project" value="UniProtKB-ARBA"/>
</dbReference>
<keyword evidence="2 4" id="KW-0689">Ribosomal protein</keyword>
<dbReference type="GO" id="GO:0005840">
    <property type="term" value="C:ribosome"/>
    <property type="evidence" value="ECO:0007669"/>
    <property type="project" value="UniProtKB-KW"/>
</dbReference>
<dbReference type="EMBL" id="LWDL01000022">
    <property type="protein sequence ID" value="OQW51071.1"/>
    <property type="molecule type" value="Genomic_DNA"/>
</dbReference>
<dbReference type="HAMAP" id="MF_01363">
    <property type="entry name" value="Ribosomal_bL21"/>
    <property type="match status" value="1"/>
</dbReference>
<dbReference type="PANTHER" id="PTHR21349">
    <property type="entry name" value="50S RIBOSOMAL PROTEIN L21"/>
    <property type="match status" value="1"/>
</dbReference>
<dbReference type="PANTHER" id="PTHR21349:SF0">
    <property type="entry name" value="LARGE RIBOSOMAL SUBUNIT PROTEIN BL21M"/>
    <property type="match status" value="1"/>
</dbReference>
<name>A0A1W9HV20_9HYPH</name>
<evidence type="ECO:0000313" key="7">
    <source>
        <dbReference type="Proteomes" id="UP000192872"/>
    </source>
</evidence>
<comment type="subunit">
    <text evidence="4">Part of the 50S ribosomal subunit. Contacts protein L20.</text>
</comment>
<organism evidence="6 7">
    <name type="scientific">Candidatus Raskinella chloraquaticus</name>
    <dbReference type="NCBI Taxonomy" id="1951219"/>
    <lineage>
        <taxon>Bacteria</taxon>
        <taxon>Pseudomonadati</taxon>
        <taxon>Pseudomonadota</taxon>
        <taxon>Alphaproteobacteria</taxon>
        <taxon>Hyphomicrobiales</taxon>
        <taxon>Phreatobacteraceae</taxon>
        <taxon>Candidatus Raskinella</taxon>
    </lineage>
</organism>
<dbReference type="GO" id="GO:0006412">
    <property type="term" value="P:translation"/>
    <property type="evidence" value="ECO:0007669"/>
    <property type="project" value="UniProtKB-UniRule"/>
</dbReference>